<comment type="caution">
    <text evidence="1">The sequence shown here is derived from an EMBL/GenBank/DDBJ whole genome shotgun (WGS) entry which is preliminary data.</text>
</comment>
<dbReference type="AlphaFoldDB" id="A0A422QVJ9"/>
<accession>A0A422QVJ9</accession>
<dbReference type="EMBL" id="PXNQ02000008">
    <property type="protein sequence ID" value="RNF33982.1"/>
    <property type="molecule type" value="Genomic_DNA"/>
</dbReference>
<gene>
    <name evidence="1" type="ORF">A7A09_013845</name>
</gene>
<keyword evidence="2" id="KW-1185">Reference proteome</keyword>
<evidence type="ECO:0000313" key="2">
    <source>
        <dbReference type="Proteomes" id="UP000238137"/>
    </source>
</evidence>
<name>A0A422QVJ9_9RHOB</name>
<reference evidence="1" key="1">
    <citation type="submission" date="2018-05" db="EMBL/GenBank/DDBJ databases">
        <title>Reclassification of Methylarcula marina and Methylarcula terricola as Paracoccus methylarcula sp.nov., comb.nov. and Paracoccus terricola comb.nov.</title>
        <authorList>
            <person name="Shmareva M.N."/>
            <person name="Doronina N.V."/>
            <person name="Vasilenko O.V."/>
            <person name="Tarlachkov S.V."/>
            <person name="Trotsenko Y.A."/>
        </authorList>
    </citation>
    <scope>NUCLEOTIDE SEQUENCE [LARGE SCALE GENOMIC DNA]</scope>
    <source>
        <strain evidence="1">VKM B-2159</strain>
    </source>
</reference>
<protein>
    <submittedName>
        <fullName evidence="1">Uncharacterized protein</fullName>
    </submittedName>
</protein>
<sequence length="119" mass="13043">MAMNPALQTLVKQSAEKYRHAPVERCDDDAQAAGRSLLDCVMRLIEINEAELERSKDVITIAQLLVEGQSILSKGEIAKIRELLKMLHLSLGNISAASKEIGNFVEDLEPVEGDDLKAA</sequence>
<dbReference type="Proteomes" id="UP000238137">
    <property type="component" value="Unassembled WGS sequence"/>
</dbReference>
<dbReference type="RefSeq" id="WP_148043669.1">
    <property type="nucleotide sequence ID" value="NZ_PXNQ02000008.1"/>
</dbReference>
<evidence type="ECO:0000313" key="1">
    <source>
        <dbReference type="EMBL" id="RNF33982.1"/>
    </source>
</evidence>
<organism evidence="1 2">
    <name type="scientific">Paracoccus methylarcula</name>
    <dbReference type="NCBI Taxonomy" id="72022"/>
    <lineage>
        <taxon>Bacteria</taxon>
        <taxon>Pseudomonadati</taxon>
        <taxon>Pseudomonadota</taxon>
        <taxon>Alphaproteobacteria</taxon>
        <taxon>Rhodobacterales</taxon>
        <taxon>Paracoccaceae</taxon>
        <taxon>Paracoccus</taxon>
    </lineage>
</organism>
<proteinExistence type="predicted"/>